<keyword evidence="2" id="KW-1185">Reference proteome</keyword>
<protein>
    <recommendedName>
        <fullName evidence="3">F-box domain-containing protein</fullName>
    </recommendedName>
</protein>
<reference evidence="1" key="1">
    <citation type="submission" date="2023-03" db="EMBL/GenBank/DDBJ databases">
        <title>Massive genome expansion in bonnet fungi (Mycena s.s.) driven by repeated elements and novel gene families across ecological guilds.</title>
        <authorList>
            <consortium name="Lawrence Berkeley National Laboratory"/>
            <person name="Harder C.B."/>
            <person name="Miyauchi S."/>
            <person name="Viragh M."/>
            <person name="Kuo A."/>
            <person name="Thoen E."/>
            <person name="Andreopoulos B."/>
            <person name="Lu D."/>
            <person name="Skrede I."/>
            <person name="Drula E."/>
            <person name="Henrissat B."/>
            <person name="Morin E."/>
            <person name="Kohler A."/>
            <person name="Barry K."/>
            <person name="LaButti K."/>
            <person name="Morin E."/>
            <person name="Salamov A."/>
            <person name="Lipzen A."/>
            <person name="Mereny Z."/>
            <person name="Hegedus B."/>
            <person name="Baldrian P."/>
            <person name="Stursova M."/>
            <person name="Weitz H."/>
            <person name="Taylor A."/>
            <person name="Grigoriev I.V."/>
            <person name="Nagy L.G."/>
            <person name="Martin F."/>
            <person name="Kauserud H."/>
        </authorList>
    </citation>
    <scope>NUCLEOTIDE SEQUENCE</scope>
    <source>
        <strain evidence="1">9144</strain>
    </source>
</reference>
<evidence type="ECO:0008006" key="3">
    <source>
        <dbReference type="Google" id="ProtNLM"/>
    </source>
</evidence>
<evidence type="ECO:0000313" key="1">
    <source>
        <dbReference type="EMBL" id="KAJ7193541.1"/>
    </source>
</evidence>
<dbReference type="EMBL" id="JARJCW010000107">
    <property type="protein sequence ID" value="KAJ7193541.1"/>
    <property type="molecule type" value="Genomic_DNA"/>
</dbReference>
<gene>
    <name evidence="1" type="ORF">GGX14DRAFT_588482</name>
</gene>
<comment type="caution">
    <text evidence="1">The sequence shown here is derived from an EMBL/GenBank/DDBJ whole genome shotgun (WGS) entry which is preliminary data.</text>
</comment>
<organism evidence="1 2">
    <name type="scientific">Mycena pura</name>
    <dbReference type="NCBI Taxonomy" id="153505"/>
    <lineage>
        <taxon>Eukaryota</taxon>
        <taxon>Fungi</taxon>
        <taxon>Dikarya</taxon>
        <taxon>Basidiomycota</taxon>
        <taxon>Agaricomycotina</taxon>
        <taxon>Agaricomycetes</taxon>
        <taxon>Agaricomycetidae</taxon>
        <taxon>Agaricales</taxon>
        <taxon>Marasmiineae</taxon>
        <taxon>Mycenaceae</taxon>
        <taxon>Mycena</taxon>
    </lineage>
</organism>
<evidence type="ECO:0000313" key="2">
    <source>
        <dbReference type="Proteomes" id="UP001219525"/>
    </source>
</evidence>
<dbReference type="Proteomes" id="UP001219525">
    <property type="component" value="Unassembled WGS sequence"/>
</dbReference>
<accession>A0AAD6UWF0</accession>
<proteinExistence type="predicted"/>
<sequence>MIVDGLSAGSWLTDSILADVCGYLPDETILAASLSCRRLNAIAIRVYLARNDIPDPALKCEVYLEGPESSHALGLLHALNLAAMTFFRSTDSLSLIFLNADLSLEFRDLAGAARLVKRLTHLREVSLEFRGTICENGIVTDQIIRKQWDVRFTELWMAILRNRSVASLAIRTKREFYTGYTLYKPTRPETGPMRTHLQGTMRTLLGRLWGQIQLAQTQLTLGTSVRRTSFLLPPGRLSITTFDVESPLLFLPEFYYLTLLTLRRSQIASLRLNLNAMLPENTWSRIFQDIVGAVPDLARLTIVNPHMRPQNLCRLILKFRRLVYLAIDPRTEYSRFSPASLSEPLRLQNIPRFAHLTELSIGREYLALFLKCADFNKVERLDIALSMSDMMSPSLLNDLGPIRQFPHLHIYMKLYRFSLNDLEGCIDFALGMSVQWEDVFGRVQDLALVRPTSWYDGGAVPDDDPMQFSRWLAHFPALRRVTWDSSSSDEFPFVLARQALYQSRVAKESATNGLPLDKTRNGLLDFPDELLIAIFEWLSEELFDLGLVSRRLNFLALPLFLVKQRIWDLSTRRCTINLSSYLEARDPIAALTVTLSLPDVKEVRITTPELTYIYPLLNYLRRLIPIMQRMSVVESVSICFGVPRNRQPGEHHAFLQYRWCSLFAELLNVVVSKPCTRLIVRGSPYLFPEATVWNHRLEHSKRVVISPPQYTKIISFSFEPSSLLSPVFLPWTTAVLQNSQITTLCIYVTIRDYDFFQVLADTFPHLRCLEIRRLGTVSGPLAEDRIFSLLSRLSELETLCILAPVVKTVSLVPPSGSPAPRLLQLKSLSATIPIINSLLTPGPLRSLHKLEIVVPLTSPSIPSPEESIATLFEDLRRHGLAPAVTLALVLNSNLFWQGHAFDNMLGSDWAQWSPYVIGLHVTVMPPVLVRRDVDYLSNLGDRLDRFPGLKEVSFSDGIADRSEAEEAKVAARLLRAVGRVRLQIQTIRVNGKECKSS</sequence>
<name>A0AAD6UWF0_9AGAR</name>
<dbReference type="AlphaFoldDB" id="A0AAD6UWF0"/>